<dbReference type="RefSeq" id="XP_027726772.1">
    <property type="nucleotide sequence ID" value="XM_027870971.1"/>
</dbReference>
<name>A0A4X2L033_VOMUR</name>
<dbReference type="InterPro" id="IPR003598">
    <property type="entry name" value="Ig_sub2"/>
</dbReference>
<dbReference type="SMART" id="SM00409">
    <property type="entry name" value="IG"/>
    <property type="match status" value="4"/>
</dbReference>
<dbReference type="InterPro" id="IPR036179">
    <property type="entry name" value="Ig-like_dom_sf"/>
</dbReference>
<dbReference type="GO" id="GO:0009897">
    <property type="term" value="C:external side of plasma membrane"/>
    <property type="evidence" value="ECO:0007669"/>
    <property type="project" value="TreeGrafter"/>
</dbReference>
<dbReference type="InterPro" id="IPR013783">
    <property type="entry name" value="Ig-like_fold"/>
</dbReference>
<feature type="domain" description="Ig-like" evidence="7">
    <location>
        <begin position="22"/>
        <end position="93"/>
    </location>
</feature>
<evidence type="ECO:0000259" key="7">
    <source>
        <dbReference type="PROSITE" id="PS50835"/>
    </source>
</evidence>
<organism evidence="8 9">
    <name type="scientific">Vombatus ursinus</name>
    <name type="common">Common wombat</name>
    <dbReference type="NCBI Taxonomy" id="29139"/>
    <lineage>
        <taxon>Eukaryota</taxon>
        <taxon>Metazoa</taxon>
        <taxon>Chordata</taxon>
        <taxon>Craniata</taxon>
        <taxon>Vertebrata</taxon>
        <taxon>Euteleostomi</taxon>
        <taxon>Mammalia</taxon>
        <taxon>Metatheria</taxon>
        <taxon>Diprotodontia</taxon>
        <taxon>Vombatidae</taxon>
        <taxon>Vombatus</taxon>
    </lineage>
</organism>
<dbReference type="InterPro" id="IPR007110">
    <property type="entry name" value="Ig-like_dom"/>
</dbReference>
<evidence type="ECO:0000256" key="3">
    <source>
        <dbReference type="ARBA" id="ARBA00023319"/>
    </source>
</evidence>
<evidence type="ECO:0000256" key="4">
    <source>
        <dbReference type="SAM" id="MobiDB-lite"/>
    </source>
</evidence>
<keyword evidence="5" id="KW-0472">Membrane</keyword>
<sequence length="517" mass="57247">MDLLFMLALALVSGQSAFLPKPVIYINPPWTTFFKGERVLLTCNGLQFYALGKTKWYHKGIMLQETPGNNIIVNNPGPYKCKTNNSPLSDSVNLIFIRVSLILRIPYLAFEGDSLILQCQEKNNVTLTRVTYYKNRKPFSAFNQNSDVFIPQASLSNSGLYYCTAFKHMSWKIISSSVNLHIRELFSRPVLKTTDSQPIEGSLVTLRCEIWIPPEKSSIQLLFSFFRDPGVILLGQARAQELQISKFWREDSGLYWCEVETVSPRVCKQSQPITMSVRRIPISGVHMEVQPHGGHVMEGQKLVLLCSVVEGSGAITFSWYREGTEAILGKKTLRSLVAEFVFSAVRKSDAGKYYCTADHNSSLIPSHSVSITVRRNGRGPLVAGITTALISALGLTTVALLVYCKHQRKSGENSSTDLASSPPIQMSQETMESNAPTRLELQEIHSDETPVIGDVVYSEVWSTQQGKEGAADASGKPPDDKDNSVIYSVVKNEEAQGDSTGNSQTVNESNRATPTGF</sequence>
<dbReference type="InterPro" id="IPR003599">
    <property type="entry name" value="Ig_sub"/>
</dbReference>
<reference evidence="8" key="3">
    <citation type="submission" date="2025-09" db="UniProtKB">
        <authorList>
            <consortium name="Ensembl"/>
        </authorList>
    </citation>
    <scope>IDENTIFICATION</scope>
</reference>
<keyword evidence="3" id="KW-0393">Immunoglobulin domain</keyword>
<feature type="chain" id="PRO_5021354377" description="Ig-like domain-containing protein" evidence="6">
    <location>
        <begin position="18"/>
        <end position="517"/>
    </location>
</feature>
<dbReference type="CTD" id="83417"/>
<dbReference type="GO" id="GO:0004888">
    <property type="term" value="F:transmembrane signaling receptor activity"/>
    <property type="evidence" value="ECO:0007669"/>
    <property type="project" value="TreeGrafter"/>
</dbReference>
<protein>
    <recommendedName>
        <fullName evidence="7">Ig-like domain-containing protein</fullName>
    </recommendedName>
</protein>
<accession>A0A4X2L033</accession>
<feature type="signal peptide" evidence="6">
    <location>
        <begin position="1"/>
        <end position="17"/>
    </location>
</feature>
<keyword evidence="1 6" id="KW-0732">Signal</keyword>
<dbReference type="InterPro" id="IPR013151">
    <property type="entry name" value="Immunoglobulin_dom"/>
</dbReference>
<evidence type="ECO:0000313" key="8">
    <source>
        <dbReference type="Ensembl" id="ENSVURP00010018004.1"/>
    </source>
</evidence>
<dbReference type="OMA" id="CRGWKAG"/>
<dbReference type="Pfam" id="PF13895">
    <property type="entry name" value="Ig_2"/>
    <property type="match status" value="1"/>
</dbReference>
<gene>
    <name evidence="8" type="primary">FCRL4</name>
</gene>
<evidence type="ECO:0000256" key="5">
    <source>
        <dbReference type="SAM" id="Phobius"/>
    </source>
</evidence>
<dbReference type="AlphaFoldDB" id="A0A4X2L033"/>
<feature type="domain" description="Ig-like" evidence="7">
    <location>
        <begin position="272"/>
        <end position="372"/>
    </location>
</feature>
<evidence type="ECO:0000256" key="1">
    <source>
        <dbReference type="ARBA" id="ARBA00022729"/>
    </source>
</evidence>
<dbReference type="STRING" id="29139.ENSVURP00010018004"/>
<dbReference type="Ensembl" id="ENSVURT00010020459.1">
    <property type="protein sequence ID" value="ENSVURP00010018004.1"/>
    <property type="gene ID" value="ENSVURG00010013760.1"/>
</dbReference>
<dbReference type="GeneID" id="114049664"/>
<reference evidence="8" key="2">
    <citation type="submission" date="2025-08" db="UniProtKB">
        <authorList>
            <consortium name="Ensembl"/>
        </authorList>
    </citation>
    <scope>IDENTIFICATION</scope>
</reference>
<dbReference type="SUPFAM" id="SSF48726">
    <property type="entry name" value="Immunoglobulin"/>
    <property type="match status" value="4"/>
</dbReference>
<dbReference type="GO" id="GO:0007166">
    <property type="term" value="P:cell surface receptor signaling pathway"/>
    <property type="evidence" value="ECO:0007669"/>
    <property type="project" value="TreeGrafter"/>
</dbReference>
<evidence type="ECO:0000256" key="2">
    <source>
        <dbReference type="ARBA" id="ARBA00023157"/>
    </source>
</evidence>
<dbReference type="SMART" id="SM00408">
    <property type="entry name" value="IGc2"/>
    <property type="match status" value="3"/>
</dbReference>
<keyword evidence="2" id="KW-1015">Disulfide bond</keyword>
<dbReference type="GO" id="GO:0006955">
    <property type="term" value="P:immune response"/>
    <property type="evidence" value="ECO:0007669"/>
    <property type="project" value="TreeGrafter"/>
</dbReference>
<dbReference type="InterPro" id="IPR050488">
    <property type="entry name" value="Ig_Fc_receptor"/>
</dbReference>
<evidence type="ECO:0000313" key="9">
    <source>
        <dbReference type="Proteomes" id="UP000314987"/>
    </source>
</evidence>
<keyword evidence="9" id="KW-1185">Reference proteome</keyword>
<dbReference type="GeneTree" id="ENSGT01050000244808"/>
<dbReference type="Gene3D" id="2.60.40.10">
    <property type="entry name" value="Immunoglobulins"/>
    <property type="match status" value="4"/>
</dbReference>
<dbReference type="PROSITE" id="PS50835">
    <property type="entry name" value="IG_LIKE"/>
    <property type="match status" value="4"/>
</dbReference>
<keyword evidence="5" id="KW-0812">Transmembrane</keyword>
<proteinExistence type="predicted"/>
<evidence type="ECO:0000256" key="6">
    <source>
        <dbReference type="SAM" id="SignalP"/>
    </source>
</evidence>
<feature type="compositionally biased region" description="Polar residues" evidence="4">
    <location>
        <begin position="497"/>
        <end position="517"/>
    </location>
</feature>
<dbReference type="PANTHER" id="PTHR11481:SF64">
    <property type="entry name" value="FC RECEPTOR-LIKE PROTEIN 4"/>
    <property type="match status" value="1"/>
</dbReference>
<dbReference type="OrthoDB" id="6151406at2759"/>
<dbReference type="Pfam" id="PF00047">
    <property type="entry name" value="ig"/>
    <property type="match status" value="1"/>
</dbReference>
<dbReference type="Proteomes" id="UP000314987">
    <property type="component" value="Unassembled WGS sequence"/>
</dbReference>
<keyword evidence="5" id="KW-1133">Transmembrane helix</keyword>
<reference evidence="9" key="1">
    <citation type="submission" date="2018-12" db="EMBL/GenBank/DDBJ databases">
        <authorList>
            <person name="Yazar S."/>
        </authorList>
    </citation>
    <scope>NUCLEOTIDE SEQUENCE [LARGE SCALE GENOMIC DNA]</scope>
</reference>
<dbReference type="PANTHER" id="PTHR11481">
    <property type="entry name" value="IMMUNOGLOBULIN FC RECEPTOR"/>
    <property type="match status" value="1"/>
</dbReference>
<feature type="region of interest" description="Disordered" evidence="4">
    <location>
        <begin position="463"/>
        <end position="517"/>
    </location>
</feature>
<feature type="transmembrane region" description="Helical" evidence="5">
    <location>
        <begin position="381"/>
        <end position="404"/>
    </location>
</feature>
<feature type="domain" description="Ig-like" evidence="7">
    <location>
        <begin position="189"/>
        <end position="267"/>
    </location>
</feature>
<feature type="domain" description="Ig-like" evidence="7">
    <location>
        <begin position="111"/>
        <end position="179"/>
    </location>
</feature>